<keyword evidence="3" id="KW-1185">Reference proteome</keyword>
<keyword evidence="2" id="KW-0378">Hydrolase</keyword>
<reference evidence="3" key="1">
    <citation type="journal article" date="2019" name="Int. J. Syst. Evol. Microbiol.">
        <title>The Global Catalogue of Microorganisms (GCM) 10K type strain sequencing project: providing services to taxonomists for standard genome sequencing and annotation.</title>
        <authorList>
            <consortium name="The Broad Institute Genomics Platform"/>
            <consortium name="The Broad Institute Genome Sequencing Center for Infectious Disease"/>
            <person name="Wu L."/>
            <person name="Ma J."/>
        </authorList>
    </citation>
    <scope>NUCLEOTIDE SEQUENCE [LARGE SCALE GENOMIC DNA]</scope>
    <source>
        <strain evidence="3">CGMCC 1.15731</strain>
    </source>
</reference>
<dbReference type="CDD" id="cd00448">
    <property type="entry name" value="YjgF_YER057c_UK114_family"/>
    <property type="match status" value="1"/>
</dbReference>
<gene>
    <name evidence="2" type="ORF">ACFO1V_08275</name>
</gene>
<proteinExistence type="inferred from homology"/>
<comment type="similarity">
    <text evidence="1">Belongs to the RutC family.</text>
</comment>
<evidence type="ECO:0000313" key="3">
    <source>
        <dbReference type="Proteomes" id="UP001596042"/>
    </source>
</evidence>
<dbReference type="InterPro" id="IPR035959">
    <property type="entry name" value="RutC-like_sf"/>
</dbReference>
<dbReference type="RefSeq" id="WP_374829532.1">
    <property type="nucleotide sequence ID" value="NZ_JBHEEZ010000001.1"/>
</dbReference>
<dbReference type="InterPro" id="IPR006175">
    <property type="entry name" value="YjgF/YER057c/UK114"/>
</dbReference>
<dbReference type="EMBL" id="JBHSEL010000053">
    <property type="protein sequence ID" value="MFC4625216.1"/>
    <property type="molecule type" value="Genomic_DNA"/>
</dbReference>
<dbReference type="PANTHER" id="PTHR11803:SF58">
    <property type="entry name" value="PROTEIN HMF1-RELATED"/>
    <property type="match status" value="1"/>
</dbReference>
<evidence type="ECO:0000313" key="2">
    <source>
        <dbReference type="EMBL" id="MFC4625216.1"/>
    </source>
</evidence>
<comment type="caution">
    <text evidence="2">The sequence shown here is derived from an EMBL/GenBank/DDBJ whole genome shotgun (WGS) entry which is preliminary data.</text>
</comment>
<dbReference type="Gene3D" id="3.30.1330.40">
    <property type="entry name" value="RutC-like"/>
    <property type="match status" value="1"/>
</dbReference>
<organism evidence="2 3">
    <name type="scientific">Daeguia caeni</name>
    <dbReference type="NCBI Taxonomy" id="439612"/>
    <lineage>
        <taxon>Bacteria</taxon>
        <taxon>Pseudomonadati</taxon>
        <taxon>Pseudomonadota</taxon>
        <taxon>Alphaproteobacteria</taxon>
        <taxon>Hyphomicrobiales</taxon>
        <taxon>Brucellaceae</taxon>
        <taxon>Daeguia</taxon>
    </lineage>
</organism>
<dbReference type="Proteomes" id="UP001596042">
    <property type="component" value="Unassembled WGS sequence"/>
</dbReference>
<name>A0ABV9H7I8_9HYPH</name>
<dbReference type="SUPFAM" id="SSF55298">
    <property type="entry name" value="YjgF-like"/>
    <property type="match status" value="1"/>
</dbReference>
<dbReference type="EC" id="3.5.-.-" evidence="2"/>
<dbReference type="Pfam" id="PF01042">
    <property type="entry name" value="Ribonuc_L-PSP"/>
    <property type="match status" value="1"/>
</dbReference>
<sequence length="129" mass="13735">MALEAVNSPGQFWPGVSQGILGQGSKIFVSTGHVGTDASGEPVTESVEAQIVALFENLKATLAAAGLGFEHVMRVTTYVKSFDPEFMATFRAVRARYYNQDCPPAGVMVQAGLYDPRLLAESEVIAIAP</sequence>
<evidence type="ECO:0000256" key="1">
    <source>
        <dbReference type="ARBA" id="ARBA00010552"/>
    </source>
</evidence>
<dbReference type="PANTHER" id="PTHR11803">
    <property type="entry name" value="2-IMINOBUTANOATE/2-IMINOPROPANOATE DEAMINASE RIDA"/>
    <property type="match status" value="1"/>
</dbReference>
<protein>
    <submittedName>
        <fullName evidence="2">RidA family protein</fullName>
        <ecNumber evidence="2">3.5.-.-</ecNumber>
    </submittedName>
</protein>
<dbReference type="GO" id="GO:0016787">
    <property type="term" value="F:hydrolase activity"/>
    <property type="evidence" value="ECO:0007669"/>
    <property type="project" value="UniProtKB-KW"/>
</dbReference>
<accession>A0ABV9H7I8</accession>